<keyword evidence="1" id="KW-1133">Transmembrane helix</keyword>
<keyword evidence="1" id="KW-0812">Transmembrane</keyword>
<dbReference type="AlphaFoldDB" id="A0A5N6INW6"/>
<protein>
    <submittedName>
        <fullName evidence="2">Uncharacterized protein</fullName>
    </submittedName>
</protein>
<reference evidence="2 3" key="1">
    <citation type="submission" date="2019-04" db="EMBL/GenBank/DDBJ databases">
        <title>Fungal friends and foes A comparative genomics study of 23 Aspergillus species from section Flavi.</title>
        <authorList>
            <consortium name="DOE Joint Genome Institute"/>
            <person name="Kjaerbolling I."/>
            <person name="Vesth T.C."/>
            <person name="Frisvad J.C."/>
            <person name="Nybo J.L."/>
            <person name="Theobald S."/>
            <person name="Kildgaard S."/>
            <person name="Petersen T.I."/>
            <person name="Kuo A."/>
            <person name="Sato A."/>
            <person name="Lyhne E.K."/>
            <person name="Kogle M.E."/>
            <person name="Wiebenga A."/>
            <person name="Kun R.S."/>
            <person name="Lubbers R.J."/>
            <person name="Makela M.R."/>
            <person name="Barry K."/>
            <person name="Chovatia M."/>
            <person name="Clum A."/>
            <person name="Daum C."/>
            <person name="Haridas S."/>
            <person name="He G."/>
            <person name="LaButti K."/>
            <person name="Lipzen A."/>
            <person name="Mondo S."/>
            <person name="Pangilinan J."/>
            <person name="Riley R."/>
            <person name="Salamov A."/>
            <person name="Simmons B.A."/>
            <person name="Magnuson J.K."/>
            <person name="Henrissat B."/>
            <person name="Mortensen U.H."/>
            <person name="Larsen T.O."/>
            <person name="De vries R.P."/>
            <person name="Grigoriev I.V."/>
            <person name="Machida M."/>
            <person name="Baker S.E."/>
            <person name="Andersen M.R."/>
        </authorList>
    </citation>
    <scope>NUCLEOTIDE SEQUENCE [LARGE SCALE GENOMIC DNA]</scope>
    <source>
        <strain evidence="2 3">CBS 117635</strain>
    </source>
</reference>
<feature type="transmembrane region" description="Helical" evidence="1">
    <location>
        <begin position="25"/>
        <end position="42"/>
    </location>
</feature>
<dbReference type="Proteomes" id="UP000326289">
    <property type="component" value="Unassembled WGS sequence"/>
</dbReference>
<accession>A0A5N6INW6</accession>
<gene>
    <name evidence="2" type="ORF">BDV30DRAFT_35308</name>
</gene>
<sequence>MVWYACWVKDMYGSPCTYCKGCANFFYFFSFSVFISPLHIYLDSVMLLFRVGNLHSEETSVISSFAGIERFKGDLCPINYTRSVPYFVPLSIFVPNVRGTTTIIHVIPWEYIQKPREILKKIKKRHHATITPIQIATQDQIHR</sequence>
<evidence type="ECO:0000256" key="1">
    <source>
        <dbReference type="SAM" id="Phobius"/>
    </source>
</evidence>
<dbReference type="EMBL" id="ML732896">
    <property type="protein sequence ID" value="KAB8267580.1"/>
    <property type="molecule type" value="Genomic_DNA"/>
</dbReference>
<evidence type="ECO:0000313" key="2">
    <source>
        <dbReference type="EMBL" id="KAB8267580.1"/>
    </source>
</evidence>
<proteinExistence type="predicted"/>
<keyword evidence="1" id="KW-0472">Membrane</keyword>
<keyword evidence="3" id="KW-1185">Reference proteome</keyword>
<organism evidence="2 3">
    <name type="scientific">Aspergillus minisclerotigenes</name>
    <dbReference type="NCBI Taxonomy" id="656917"/>
    <lineage>
        <taxon>Eukaryota</taxon>
        <taxon>Fungi</taxon>
        <taxon>Dikarya</taxon>
        <taxon>Ascomycota</taxon>
        <taxon>Pezizomycotina</taxon>
        <taxon>Eurotiomycetes</taxon>
        <taxon>Eurotiomycetidae</taxon>
        <taxon>Eurotiales</taxon>
        <taxon>Aspergillaceae</taxon>
        <taxon>Aspergillus</taxon>
        <taxon>Aspergillus subgen. Circumdati</taxon>
    </lineage>
</organism>
<name>A0A5N6INW6_9EURO</name>
<evidence type="ECO:0000313" key="3">
    <source>
        <dbReference type="Proteomes" id="UP000326289"/>
    </source>
</evidence>